<evidence type="ECO:0000256" key="4">
    <source>
        <dbReference type="ARBA" id="ARBA00022691"/>
    </source>
</evidence>
<comment type="similarity">
    <text evidence="6">Belongs to the methyltransferase superfamily. tRNA (adenine-N(6)-)-methyltransferase family.</text>
</comment>
<dbReference type="PANTHER" id="PTHR47739">
    <property type="entry name" value="TRNA1(VAL) (ADENINE(37)-N6)-METHYLTRANSFERASE"/>
    <property type="match status" value="1"/>
</dbReference>
<dbReference type="InterPro" id="IPR022882">
    <property type="entry name" value="tRNA_adenine-N6_MeTrfase"/>
</dbReference>
<keyword evidence="5 6" id="KW-0819">tRNA processing</keyword>
<dbReference type="InterPro" id="IPR007848">
    <property type="entry name" value="Small_mtfrase_dom"/>
</dbReference>
<dbReference type="EMBL" id="JACHYB010000002">
    <property type="protein sequence ID" value="MBB3187995.1"/>
    <property type="molecule type" value="Genomic_DNA"/>
</dbReference>
<keyword evidence="1 6" id="KW-0963">Cytoplasm</keyword>
<evidence type="ECO:0000259" key="7">
    <source>
        <dbReference type="Pfam" id="PF05175"/>
    </source>
</evidence>
<evidence type="ECO:0000256" key="2">
    <source>
        <dbReference type="ARBA" id="ARBA00022603"/>
    </source>
</evidence>
<gene>
    <name evidence="8" type="ORF">FHX64_002193</name>
</gene>
<dbReference type="CDD" id="cd02440">
    <property type="entry name" value="AdoMet_MTases"/>
    <property type="match status" value="1"/>
</dbReference>
<evidence type="ECO:0000256" key="3">
    <source>
        <dbReference type="ARBA" id="ARBA00022679"/>
    </source>
</evidence>
<dbReference type="AlphaFoldDB" id="A0A7W5DSK0"/>
<dbReference type="GO" id="GO:0016430">
    <property type="term" value="F:tRNA (adenine-N6)-methyltransferase activity"/>
    <property type="evidence" value="ECO:0007669"/>
    <property type="project" value="UniProtKB-UniRule"/>
</dbReference>
<comment type="function">
    <text evidence="6">Specifically methylates the adenine in position 37 of tRNA(1)(Val) (anticodon cmo5UAC).</text>
</comment>
<proteinExistence type="inferred from homology"/>
<dbReference type="SUPFAM" id="SSF53335">
    <property type="entry name" value="S-adenosyl-L-methionine-dependent methyltransferases"/>
    <property type="match status" value="1"/>
</dbReference>
<dbReference type="InterPro" id="IPR029063">
    <property type="entry name" value="SAM-dependent_MTases_sf"/>
</dbReference>
<dbReference type="GO" id="GO:0008033">
    <property type="term" value="P:tRNA processing"/>
    <property type="evidence" value="ECO:0007669"/>
    <property type="project" value="UniProtKB-UniRule"/>
</dbReference>
<keyword evidence="9" id="KW-1185">Reference proteome</keyword>
<dbReference type="GO" id="GO:0032259">
    <property type="term" value="P:methylation"/>
    <property type="evidence" value="ECO:0007669"/>
    <property type="project" value="UniProtKB-KW"/>
</dbReference>
<dbReference type="PRINTS" id="PR00507">
    <property type="entry name" value="N12N6MTFRASE"/>
</dbReference>
<dbReference type="GO" id="GO:0005737">
    <property type="term" value="C:cytoplasm"/>
    <property type="evidence" value="ECO:0007669"/>
    <property type="project" value="UniProtKB-SubCell"/>
</dbReference>
<dbReference type="Gene3D" id="3.40.50.150">
    <property type="entry name" value="Vaccinia Virus protein VP39"/>
    <property type="match status" value="1"/>
</dbReference>
<keyword evidence="3 6" id="KW-0808">Transferase</keyword>
<dbReference type="InterPro" id="IPR050210">
    <property type="entry name" value="tRNA_Adenine-N(6)_MTase"/>
</dbReference>
<dbReference type="RefSeq" id="WP_183413790.1">
    <property type="nucleotide sequence ID" value="NZ_JACHYB010000002.1"/>
</dbReference>
<dbReference type="EC" id="2.1.1.223" evidence="6"/>
<dbReference type="PANTHER" id="PTHR47739:SF1">
    <property type="entry name" value="TRNA1(VAL) (ADENINE(37)-N6)-METHYLTRANSFERASE"/>
    <property type="match status" value="1"/>
</dbReference>
<dbReference type="Pfam" id="PF05175">
    <property type="entry name" value="MTS"/>
    <property type="match status" value="1"/>
</dbReference>
<sequence>MANSYFQFKQFTIWHDQCAMKVGTDSVLLGAWTDFSNATNILDIGTGTGILALMAAQKAPQAIIDAIEIDAAAVVQAQENISQSRWENRITVYHKSLQKYAIETNKKYDVIISNPPYFQRALKSPNQQRTIARHDNHLDIYTLLKTAYNLLKTNGRINIILPVQDSDSVIHIAMSIGLGCCHQTFVRPTQNAHYKRCLLCFSNILLPYKQNELTIETSVRHIFTDEYKQITKDFYLNF</sequence>
<dbReference type="Proteomes" id="UP000544222">
    <property type="component" value="Unassembled WGS sequence"/>
</dbReference>
<dbReference type="InterPro" id="IPR002052">
    <property type="entry name" value="DNA_methylase_N6_adenine_CS"/>
</dbReference>
<accession>A0A7W5DSK0</accession>
<comment type="catalytic activity">
    <reaction evidence="6">
        <text>adenosine(37) in tRNA1(Val) + S-adenosyl-L-methionine = N(6)-methyladenosine(37) in tRNA1(Val) + S-adenosyl-L-homocysteine + H(+)</text>
        <dbReference type="Rhea" id="RHEA:43160"/>
        <dbReference type="Rhea" id="RHEA-COMP:10369"/>
        <dbReference type="Rhea" id="RHEA-COMP:10370"/>
        <dbReference type="ChEBI" id="CHEBI:15378"/>
        <dbReference type="ChEBI" id="CHEBI:57856"/>
        <dbReference type="ChEBI" id="CHEBI:59789"/>
        <dbReference type="ChEBI" id="CHEBI:74411"/>
        <dbReference type="ChEBI" id="CHEBI:74449"/>
        <dbReference type="EC" id="2.1.1.223"/>
    </reaction>
</comment>
<keyword evidence="4 6" id="KW-0949">S-adenosyl-L-methionine</keyword>
<evidence type="ECO:0000313" key="8">
    <source>
        <dbReference type="EMBL" id="MBB3187995.1"/>
    </source>
</evidence>
<reference evidence="8 9" key="1">
    <citation type="submission" date="2020-08" db="EMBL/GenBank/DDBJ databases">
        <title>Genomic Encyclopedia of Type Strains, Phase IV (KMG-IV): sequencing the most valuable type-strain genomes for metagenomic binning, comparative biology and taxonomic classification.</title>
        <authorList>
            <person name="Goeker M."/>
        </authorList>
    </citation>
    <scope>NUCLEOTIDE SEQUENCE [LARGE SCALE GENOMIC DNA]</scope>
    <source>
        <strain evidence="8 9">DSM 27471</strain>
    </source>
</reference>
<dbReference type="PROSITE" id="PS00092">
    <property type="entry name" value="N6_MTASE"/>
    <property type="match status" value="1"/>
</dbReference>
<dbReference type="HAMAP" id="MF_01872">
    <property type="entry name" value="tRNA_methyltr_YfiC"/>
    <property type="match status" value="1"/>
</dbReference>
<evidence type="ECO:0000256" key="6">
    <source>
        <dbReference type="HAMAP-Rule" id="MF_01872"/>
    </source>
</evidence>
<organism evidence="8 9">
    <name type="scientific">Microbacter margulisiae</name>
    <dbReference type="NCBI Taxonomy" id="1350067"/>
    <lineage>
        <taxon>Bacteria</taxon>
        <taxon>Pseudomonadati</taxon>
        <taxon>Bacteroidota</taxon>
        <taxon>Bacteroidia</taxon>
        <taxon>Bacteroidales</taxon>
        <taxon>Porphyromonadaceae</taxon>
        <taxon>Microbacter</taxon>
    </lineage>
</organism>
<evidence type="ECO:0000313" key="9">
    <source>
        <dbReference type="Proteomes" id="UP000544222"/>
    </source>
</evidence>
<comment type="subcellular location">
    <subcellularLocation>
        <location evidence="6">Cytoplasm</location>
    </subcellularLocation>
</comment>
<dbReference type="GO" id="GO:0003676">
    <property type="term" value="F:nucleic acid binding"/>
    <property type="evidence" value="ECO:0007669"/>
    <property type="project" value="InterPro"/>
</dbReference>
<evidence type="ECO:0000256" key="1">
    <source>
        <dbReference type="ARBA" id="ARBA00022490"/>
    </source>
</evidence>
<protein>
    <recommendedName>
        <fullName evidence="6">tRNA1(Val) (adenine(37)-N6)-methyltransferase</fullName>
        <ecNumber evidence="6">2.1.1.223</ecNumber>
    </recommendedName>
    <alternativeName>
        <fullName evidence="6">tRNA m6A37 methyltransferase</fullName>
    </alternativeName>
</protein>
<evidence type="ECO:0000256" key="5">
    <source>
        <dbReference type="ARBA" id="ARBA00022694"/>
    </source>
</evidence>
<name>A0A7W5DSK0_9PORP</name>
<keyword evidence="2 6" id="KW-0489">Methyltransferase</keyword>
<comment type="caution">
    <text evidence="8">The sequence shown here is derived from an EMBL/GenBank/DDBJ whole genome shotgun (WGS) entry which is preliminary data.</text>
</comment>
<feature type="domain" description="Methyltransferase small" evidence="7">
    <location>
        <begin position="37"/>
        <end position="136"/>
    </location>
</feature>